<feature type="compositionally biased region" description="Pro residues" evidence="1">
    <location>
        <begin position="98"/>
        <end position="121"/>
    </location>
</feature>
<organism evidence="2 3">
    <name type="scientific">Ophiocordyceps australis</name>
    <dbReference type="NCBI Taxonomy" id="1399860"/>
    <lineage>
        <taxon>Eukaryota</taxon>
        <taxon>Fungi</taxon>
        <taxon>Dikarya</taxon>
        <taxon>Ascomycota</taxon>
        <taxon>Pezizomycotina</taxon>
        <taxon>Sordariomycetes</taxon>
        <taxon>Hypocreomycetidae</taxon>
        <taxon>Hypocreales</taxon>
        <taxon>Ophiocordycipitaceae</taxon>
        <taxon>Ophiocordyceps</taxon>
    </lineage>
</organism>
<gene>
    <name evidence="2" type="ORF">CDD82_3204</name>
</gene>
<dbReference type="AlphaFoldDB" id="A0A2C5YJ49"/>
<feature type="compositionally biased region" description="Polar residues" evidence="1">
    <location>
        <begin position="123"/>
        <end position="137"/>
    </location>
</feature>
<comment type="caution">
    <text evidence="2">The sequence shown here is derived from an EMBL/GenBank/DDBJ whole genome shotgun (WGS) entry which is preliminary data.</text>
</comment>
<evidence type="ECO:0000313" key="3">
    <source>
        <dbReference type="Proteomes" id="UP000224854"/>
    </source>
</evidence>
<dbReference type="EMBL" id="NJEU01000238">
    <property type="protein sequence ID" value="PHH78108.1"/>
    <property type="molecule type" value="Genomic_DNA"/>
</dbReference>
<accession>A0A2C5YJ49</accession>
<feature type="compositionally biased region" description="Polar residues" evidence="1">
    <location>
        <begin position="67"/>
        <end position="90"/>
    </location>
</feature>
<name>A0A2C5YJ49_9HYPO</name>
<protein>
    <submittedName>
        <fullName evidence="2">Uncharacterized protein</fullName>
    </submittedName>
</protein>
<feature type="region of interest" description="Disordered" evidence="1">
    <location>
        <begin position="1"/>
        <end position="187"/>
    </location>
</feature>
<sequence>MPAIPVYSSSPINAAKASGASPHSSRPDGTTAGQETPETAPAAVASHSVTPTRNHLAAQPGARPSLPVQTDQPHGLTAQHSIASVAATPTQRHEDASPPAPQPGAVPRPPGASRQIPPPPRTSKASTASEPGQTQDVQAPRLPPQMSYQPPAASLPMHGRSSTTPSSLQHHYPASDSYYAHPPGYQQNVYGANAQQHMAPEPEPGVWDTARKWASAAGQSLAAAEDQVWKRINKDL</sequence>
<evidence type="ECO:0000313" key="2">
    <source>
        <dbReference type="EMBL" id="PHH78108.1"/>
    </source>
</evidence>
<proteinExistence type="predicted"/>
<keyword evidence="3" id="KW-1185">Reference proteome</keyword>
<evidence type="ECO:0000256" key="1">
    <source>
        <dbReference type="SAM" id="MobiDB-lite"/>
    </source>
</evidence>
<dbReference type="OrthoDB" id="5385910at2759"/>
<dbReference type="Proteomes" id="UP000224854">
    <property type="component" value="Unassembled WGS sequence"/>
</dbReference>
<feature type="compositionally biased region" description="Polar residues" evidence="1">
    <location>
        <begin position="21"/>
        <end position="37"/>
    </location>
</feature>
<reference evidence="2 3" key="1">
    <citation type="submission" date="2017-06" db="EMBL/GenBank/DDBJ databases">
        <title>Ant-infecting Ophiocordyceps genomes reveal a high diversity of potential behavioral manipulation genes and a possible major role for enterotoxins.</title>
        <authorList>
            <person name="De Bekker C."/>
            <person name="Evans H.C."/>
            <person name="Brachmann A."/>
            <person name="Hughes D.P."/>
        </authorList>
    </citation>
    <scope>NUCLEOTIDE SEQUENCE [LARGE SCALE GENOMIC DNA]</scope>
    <source>
        <strain evidence="2 3">1348a</strain>
    </source>
</reference>
<feature type="compositionally biased region" description="Polar residues" evidence="1">
    <location>
        <begin position="160"/>
        <end position="169"/>
    </location>
</feature>